<evidence type="ECO:0000256" key="3">
    <source>
        <dbReference type="ARBA" id="ARBA00023163"/>
    </source>
</evidence>
<sequence>MTNARLADNARSDGGNCATVAALSEVPMAKPFTTVNQQPMVRLGLALPFLETLVYSAGEADRVLNQHKVSRDMLARDDVFVSAQTMYQLVEDLSVASKDPYAGVHVGAGLDVKSWPPVATALSDATSFGDFLLRFSIAVNRDATSVFNSLETRLERATFSELRINDYGVKPAHNDGFGIAYLSKILLTALGKSRFNGEVVAHVCDHTVIPVRYLGMRVAKTGTSGFSLSFPSAWLLSQIKPSSADFVRSQSTAPKTVSESLARVIAPYLSDDSLTAVGVAKLMGMSERSLARHLANESTSIHSELTRLRMDTAETLIRTSDKPIATIANEVGYADTSTFTRAFRRCYGGAPTTYRATQK</sequence>
<evidence type="ECO:0000313" key="5">
    <source>
        <dbReference type="EMBL" id="WOJ95562.1"/>
    </source>
</evidence>
<dbReference type="Proteomes" id="UP001626549">
    <property type="component" value="Chromosome"/>
</dbReference>
<dbReference type="InterPro" id="IPR009057">
    <property type="entry name" value="Homeodomain-like_sf"/>
</dbReference>
<evidence type="ECO:0000256" key="2">
    <source>
        <dbReference type="ARBA" id="ARBA00023125"/>
    </source>
</evidence>
<protein>
    <submittedName>
        <fullName evidence="5">Helix-turn-helix transcriptional regulator</fullName>
    </submittedName>
</protein>
<organism evidence="5 6">
    <name type="scientific">Congregibacter brevis</name>
    <dbReference type="NCBI Taxonomy" id="3081201"/>
    <lineage>
        <taxon>Bacteria</taxon>
        <taxon>Pseudomonadati</taxon>
        <taxon>Pseudomonadota</taxon>
        <taxon>Gammaproteobacteria</taxon>
        <taxon>Cellvibrionales</taxon>
        <taxon>Halieaceae</taxon>
        <taxon>Congregibacter</taxon>
    </lineage>
</organism>
<dbReference type="PRINTS" id="PR00032">
    <property type="entry name" value="HTHARAC"/>
</dbReference>
<dbReference type="PROSITE" id="PS01124">
    <property type="entry name" value="HTH_ARAC_FAMILY_2"/>
    <property type="match status" value="1"/>
</dbReference>
<keyword evidence="2" id="KW-0238">DNA-binding</keyword>
<dbReference type="PROSITE" id="PS00041">
    <property type="entry name" value="HTH_ARAC_FAMILY_1"/>
    <property type="match status" value="1"/>
</dbReference>
<dbReference type="Pfam" id="PF12833">
    <property type="entry name" value="HTH_18"/>
    <property type="match status" value="1"/>
</dbReference>
<reference evidence="5 6" key="1">
    <citation type="submission" date="2023-10" db="EMBL/GenBank/DDBJ databases">
        <title>Two novel species belonging to the OM43/NOR5 clade.</title>
        <authorList>
            <person name="Park M."/>
        </authorList>
    </citation>
    <scope>NUCLEOTIDE SEQUENCE [LARGE SCALE GENOMIC DNA]</scope>
    <source>
        <strain evidence="5 6">IMCC45268</strain>
    </source>
</reference>
<evidence type="ECO:0000313" key="6">
    <source>
        <dbReference type="Proteomes" id="UP001626549"/>
    </source>
</evidence>
<dbReference type="InterPro" id="IPR020449">
    <property type="entry name" value="Tscrpt_reg_AraC-type_HTH"/>
</dbReference>
<keyword evidence="3" id="KW-0804">Transcription</keyword>
<dbReference type="InterPro" id="IPR018062">
    <property type="entry name" value="HTH_AraC-typ_CS"/>
</dbReference>
<dbReference type="InterPro" id="IPR018060">
    <property type="entry name" value="HTH_AraC"/>
</dbReference>
<dbReference type="RefSeq" id="WP_407326260.1">
    <property type="nucleotide sequence ID" value="NZ_CP136865.1"/>
</dbReference>
<dbReference type="Gene3D" id="1.10.10.60">
    <property type="entry name" value="Homeodomain-like"/>
    <property type="match status" value="1"/>
</dbReference>
<dbReference type="SUPFAM" id="SSF46689">
    <property type="entry name" value="Homeodomain-like"/>
    <property type="match status" value="1"/>
</dbReference>
<dbReference type="SMART" id="SM00342">
    <property type="entry name" value="HTH_ARAC"/>
    <property type="match status" value="1"/>
</dbReference>
<accession>A0ABZ0I7R6</accession>
<keyword evidence="1" id="KW-0805">Transcription regulation</keyword>
<dbReference type="PANTHER" id="PTHR47894">
    <property type="entry name" value="HTH-TYPE TRANSCRIPTIONAL REGULATOR GADX"/>
    <property type="match status" value="1"/>
</dbReference>
<evidence type="ECO:0000256" key="1">
    <source>
        <dbReference type="ARBA" id="ARBA00023015"/>
    </source>
</evidence>
<evidence type="ECO:0000259" key="4">
    <source>
        <dbReference type="PROSITE" id="PS01124"/>
    </source>
</evidence>
<proteinExistence type="predicted"/>
<gene>
    <name evidence="5" type="ORF">R0137_09880</name>
</gene>
<feature type="domain" description="HTH araC/xylS-type" evidence="4">
    <location>
        <begin position="259"/>
        <end position="357"/>
    </location>
</feature>
<dbReference type="PANTHER" id="PTHR47894:SF4">
    <property type="entry name" value="HTH-TYPE TRANSCRIPTIONAL REGULATOR GADX"/>
    <property type="match status" value="1"/>
</dbReference>
<name>A0ABZ0I7R6_9GAMM</name>
<dbReference type="EMBL" id="CP136865">
    <property type="protein sequence ID" value="WOJ95562.1"/>
    <property type="molecule type" value="Genomic_DNA"/>
</dbReference>
<keyword evidence="6" id="KW-1185">Reference proteome</keyword>